<accession>A0ACB7YTY4</accession>
<proteinExistence type="predicted"/>
<gene>
    <name evidence="1" type="ORF">Vadar_006943</name>
</gene>
<organism evidence="1 2">
    <name type="scientific">Vaccinium darrowii</name>
    <dbReference type="NCBI Taxonomy" id="229202"/>
    <lineage>
        <taxon>Eukaryota</taxon>
        <taxon>Viridiplantae</taxon>
        <taxon>Streptophyta</taxon>
        <taxon>Embryophyta</taxon>
        <taxon>Tracheophyta</taxon>
        <taxon>Spermatophyta</taxon>
        <taxon>Magnoliopsida</taxon>
        <taxon>eudicotyledons</taxon>
        <taxon>Gunneridae</taxon>
        <taxon>Pentapetalae</taxon>
        <taxon>asterids</taxon>
        <taxon>Ericales</taxon>
        <taxon>Ericaceae</taxon>
        <taxon>Vaccinioideae</taxon>
        <taxon>Vaccinieae</taxon>
        <taxon>Vaccinium</taxon>
    </lineage>
</organism>
<reference evidence="1 2" key="1">
    <citation type="journal article" date="2021" name="Hortic Res">
        <title>High-quality reference genome and annotation aids understanding of berry development for evergreen blueberry (Vaccinium darrowii).</title>
        <authorList>
            <person name="Yu J."/>
            <person name="Hulse-Kemp A.M."/>
            <person name="Babiker E."/>
            <person name="Staton M."/>
        </authorList>
    </citation>
    <scope>NUCLEOTIDE SEQUENCE [LARGE SCALE GENOMIC DNA]</scope>
    <source>
        <strain evidence="2">cv. NJ 8807/NJ 8810</strain>
        <tissue evidence="1">Young leaf</tissue>
    </source>
</reference>
<evidence type="ECO:0000313" key="2">
    <source>
        <dbReference type="Proteomes" id="UP000828048"/>
    </source>
</evidence>
<name>A0ACB7YTY4_9ERIC</name>
<dbReference type="EMBL" id="CM037153">
    <property type="protein sequence ID" value="KAH7856923.1"/>
    <property type="molecule type" value="Genomic_DNA"/>
</dbReference>
<protein>
    <submittedName>
        <fullName evidence="1">Uncharacterized protein</fullName>
    </submittedName>
</protein>
<sequence>MVKVDKTVNDKVFDKMAKVDRTVNDLCCIVRCSRSSLHVFAPDKGLVVGIHFVYKHGSRKLAIDSETLVTPDMKWIGVIPVDKLKLEEQVIAELTDSNEGRLDRL</sequence>
<keyword evidence="2" id="KW-1185">Reference proteome</keyword>
<dbReference type="Proteomes" id="UP000828048">
    <property type="component" value="Chromosome 3"/>
</dbReference>
<evidence type="ECO:0000313" key="1">
    <source>
        <dbReference type="EMBL" id="KAH7856923.1"/>
    </source>
</evidence>
<comment type="caution">
    <text evidence="1">The sequence shown here is derived from an EMBL/GenBank/DDBJ whole genome shotgun (WGS) entry which is preliminary data.</text>
</comment>